<dbReference type="InterPro" id="IPR051593">
    <property type="entry name" value="Ergosterol_Biosynth_ERG27"/>
</dbReference>
<gene>
    <name evidence="9" type="ORF">BZG36_03996</name>
</gene>
<dbReference type="EC" id="1.1.1.270" evidence="8"/>
<dbReference type="Proteomes" id="UP000242875">
    <property type="component" value="Unassembled WGS sequence"/>
</dbReference>
<proteinExistence type="inferred from homology"/>
<dbReference type="InterPro" id="IPR036291">
    <property type="entry name" value="NAD(P)-bd_dom_sf"/>
</dbReference>
<comment type="caution">
    <text evidence="9">The sequence shown here is derived from an EMBL/GenBank/DDBJ whole genome shotgun (WGS) entry which is preliminary data.</text>
</comment>
<dbReference type="PRINTS" id="PR00081">
    <property type="entry name" value="GDHRDH"/>
</dbReference>
<dbReference type="GO" id="GO:0005741">
    <property type="term" value="C:mitochondrial outer membrane"/>
    <property type="evidence" value="ECO:0007669"/>
    <property type="project" value="TreeGrafter"/>
</dbReference>
<keyword evidence="1" id="KW-0444">Lipid biosynthesis</keyword>
<dbReference type="Pfam" id="PF00106">
    <property type="entry name" value="adh_short"/>
    <property type="match status" value="1"/>
</dbReference>
<evidence type="ECO:0000313" key="9">
    <source>
        <dbReference type="EMBL" id="OZJ04539.1"/>
    </source>
</evidence>
<evidence type="ECO:0000256" key="4">
    <source>
        <dbReference type="ARBA" id="ARBA00023002"/>
    </source>
</evidence>
<dbReference type="InterPro" id="IPR002347">
    <property type="entry name" value="SDR_fam"/>
</dbReference>
<dbReference type="SUPFAM" id="SSF51735">
    <property type="entry name" value="NAD(P)-binding Rossmann-fold domains"/>
    <property type="match status" value="1"/>
</dbReference>
<keyword evidence="5" id="KW-0443">Lipid metabolism</keyword>
<keyword evidence="3" id="KW-0752">Steroid biosynthesis</keyword>
<sequence length="338" mass="38527">MSVKNRKVALITGANGSVGLGIARRLLTDHRDDYTLVLACRMAYRAEVAKYQLREEYPGARVETIAFDIGSAMEVLEAAEEFKRRYNQLDLFFCNAGLLSASGLNWPKIFRLLFTDMKGLLERADATVQRTGEFNEDGMGLVFACNVFGHYILIRALEELLQKSGEGRVIWTSSITSKHEEFSLDDWQGVYCPYPYESSKWLCDIIAVQINEHFKQKRLKITSFTTHPGVVASSIGNLPRYITESRKLLHYIVRWCGVSSQTITGWHGALSNIYVAFHLPLSDLETNVRYGSYIRWNGKGFVDRQEIEGFDLKEAETVLERIEALRLQTIQRYNAQNA</sequence>
<evidence type="ECO:0000256" key="7">
    <source>
        <dbReference type="ARBA" id="ARBA00023593"/>
    </source>
</evidence>
<dbReference type="GO" id="GO:0000253">
    <property type="term" value="F:3-beta-hydroxysteroid 3-dehydrogenase (NADP+) activity"/>
    <property type="evidence" value="ECO:0007669"/>
    <property type="project" value="UniProtKB-EC"/>
</dbReference>
<dbReference type="Gene3D" id="3.40.50.720">
    <property type="entry name" value="NAD(P)-binding Rossmann-like Domain"/>
    <property type="match status" value="1"/>
</dbReference>
<dbReference type="PANTHER" id="PTHR43647:SF1">
    <property type="entry name" value="3-KETO-STEROID REDUCTASE ERG27"/>
    <property type="match status" value="1"/>
</dbReference>
<organism evidence="9 10">
    <name type="scientific">Bifiguratus adelaidae</name>
    <dbReference type="NCBI Taxonomy" id="1938954"/>
    <lineage>
        <taxon>Eukaryota</taxon>
        <taxon>Fungi</taxon>
        <taxon>Fungi incertae sedis</taxon>
        <taxon>Mucoromycota</taxon>
        <taxon>Mucoromycotina</taxon>
        <taxon>Endogonomycetes</taxon>
        <taxon>Endogonales</taxon>
        <taxon>Endogonales incertae sedis</taxon>
        <taxon>Bifiguratus</taxon>
    </lineage>
</organism>
<dbReference type="GO" id="GO:0005789">
    <property type="term" value="C:endoplasmic reticulum membrane"/>
    <property type="evidence" value="ECO:0007669"/>
    <property type="project" value="TreeGrafter"/>
</dbReference>
<keyword evidence="4" id="KW-0560">Oxidoreductase</keyword>
<dbReference type="GO" id="GO:0005811">
    <property type="term" value="C:lipid droplet"/>
    <property type="evidence" value="ECO:0007669"/>
    <property type="project" value="TreeGrafter"/>
</dbReference>
<dbReference type="EMBL" id="MVBO01000037">
    <property type="protein sequence ID" value="OZJ04539.1"/>
    <property type="molecule type" value="Genomic_DNA"/>
</dbReference>
<keyword evidence="10" id="KW-1185">Reference proteome</keyword>
<keyword evidence="2" id="KW-0521">NADP</keyword>
<reference evidence="9 10" key="1">
    <citation type="journal article" date="2017" name="Mycologia">
        <title>Bifiguratus adelaidae, gen. et sp. nov., a new member of Mucoromycotina in endophytic and soil-dwelling habitats.</title>
        <authorList>
            <person name="Torres-Cruz T.J."/>
            <person name="Billingsley Tobias T.L."/>
            <person name="Almatruk M."/>
            <person name="Hesse C."/>
            <person name="Kuske C.R."/>
            <person name="Desiro A."/>
            <person name="Benucci G.M."/>
            <person name="Bonito G."/>
            <person name="Stajich J.E."/>
            <person name="Dunlap C."/>
            <person name="Arnold A.E."/>
            <person name="Porras-Alfaro A."/>
        </authorList>
    </citation>
    <scope>NUCLEOTIDE SEQUENCE [LARGE SCALE GENOMIC DNA]</scope>
    <source>
        <strain evidence="9 10">AZ0501</strain>
    </source>
</reference>
<dbReference type="OrthoDB" id="9989144at2759"/>
<comment type="pathway">
    <text evidence="6">Steroid biosynthesis; zymosterol biosynthesis; zymosterol from lanosterol: step 5/6.</text>
</comment>
<dbReference type="PANTHER" id="PTHR43647">
    <property type="entry name" value="DEHYDROGENASE"/>
    <property type="match status" value="1"/>
</dbReference>
<accession>A0A261Y1N9</accession>
<name>A0A261Y1N9_9FUNG</name>
<evidence type="ECO:0000256" key="8">
    <source>
        <dbReference type="ARBA" id="ARBA00023621"/>
    </source>
</evidence>
<evidence type="ECO:0000256" key="1">
    <source>
        <dbReference type="ARBA" id="ARBA00022516"/>
    </source>
</evidence>
<evidence type="ECO:0000256" key="2">
    <source>
        <dbReference type="ARBA" id="ARBA00022857"/>
    </source>
</evidence>
<comment type="similarity">
    <text evidence="7">Belongs to the short-chain dehydrogenases/reductases (SDR) family. ERG27 subfamily.</text>
</comment>
<evidence type="ECO:0000256" key="5">
    <source>
        <dbReference type="ARBA" id="ARBA00023098"/>
    </source>
</evidence>
<protein>
    <recommendedName>
        <fullName evidence="8">3beta-hydroxysteroid 3-dehydrogenase</fullName>
        <ecNumber evidence="8">1.1.1.270</ecNumber>
    </recommendedName>
</protein>
<dbReference type="AlphaFoldDB" id="A0A261Y1N9"/>
<dbReference type="GO" id="GO:0006694">
    <property type="term" value="P:steroid biosynthetic process"/>
    <property type="evidence" value="ECO:0007669"/>
    <property type="project" value="UniProtKB-KW"/>
</dbReference>
<evidence type="ECO:0000313" key="10">
    <source>
        <dbReference type="Proteomes" id="UP000242875"/>
    </source>
</evidence>
<evidence type="ECO:0000256" key="3">
    <source>
        <dbReference type="ARBA" id="ARBA00022955"/>
    </source>
</evidence>
<evidence type="ECO:0000256" key="6">
    <source>
        <dbReference type="ARBA" id="ARBA00023589"/>
    </source>
</evidence>